<dbReference type="Gene3D" id="2.60.40.10">
    <property type="entry name" value="Immunoglobulins"/>
    <property type="match status" value="1"/>
</dbReference>
<accession>A0A172TGM4</accession>
<organism evidence="2 3">
    <name type="scientific">Paenibacillus swuensis</name>
    <dbReference type="NCBI Taxonomy" id="1178515"/>
    <lineage>
        <taxon>Bacteria</taxon>
        <taxon>Bacillati</taxon>
        <taxon>Bacillota</taxon>
        <taxon>Bacilli</taxon>
        <taxon>Bacillales</taxon>
        <taxon>Paenibacillaceae</taxon>
        <taxon>Paenibacillus</taxon>
    </lineage>
</organism>
<dbReference type="EMBL" id="CP011388">
    <property type="protein sequence ID" value="ANE46160.1"/>
    <property type="molecule type" value="Genomic_DNA"/>
</dbReference>
<dbReference type="SUPFAM" id="SSF49265">
    <property type="entry name" value="Fibronectin type III"/>
    <property type="match status" value="1"/>
</dbReference>
<dbReference type="Proteomes" id="UP000076927">
    <property type="component" value="Chromosome"/>
</dbReference>
<sequence>MIVRMINMKFVITLVICITLSIVLTQMVSAASLVPNSPPEIVVRTPSEPYQFQSSFYLDASVKDDYNNADLKADIGGFLIASSPNGQIQREIKSEYYARRDTLTLESSDGYNRVVKTLPIYVDPSSRLKLLHKVEGRALDYDGQRILYQTPQGAVFIKTISSEAVQFVFNANYIKEGYLTSRGALLLDTSKVLYEAAEGKQEILKSDSTQPIQVEGNYVLFEFGADTHLRNLATGTTEKVFKGTSHKSAKLMPGGVVVYNYGNYINRYFGGTSKLWKYEPDLLTYQSDGKQLVTEQCSMEANRKYCSLALIDDKGTMSYLIHKEVRSYPYNYKFNNGWIVFQHSLSLSNYDYKLITPTGETKQLLSNVYLGLDYVTSNGTVVFHNDNKMLLQASFEQPYIREFSGKSGKIKWMQDHHYRIAGDSILLYTPEADSAIKQINSRYVGYYGPITIYYTKPIKPGLGREKFVLESEVASENVELTVEYQEQAVVIQPKKDFPFGGKCTLTIPYNAVTDSTGLPVEAYDRTHKMDCSGYLAQSNVEVKVSDEEGHRLEGAKVSFFLPGEELSFFEDYSNPEGMISKKIGKIGPLRIKAELAGYEFMEQEVILDYSGKIVEFKLKRLPDPNMNYGPVWQTKYVTLDKVDDTNVTIHWDPAKDDQGVANYKVYYDAAKPPVTIPGNKTAAEVTGLTPDKEYVLYLQAEDITGIKSTPITISLRTKETPFRFGINQPKASYKMGEKLNFSISQFVKDNIGPQAYKLNLSWDPNYLKLDDQAIQTSEQQKPFKLYFKQRQEGFVQIVGGKTGDTSLPLNPNPNTNPTTYTTPLVYLPFTALKAGTTKVILRQGSQWAHSSDETRTMGKDIVINVTIVEN</sequence>
<name>A0A172TGM4_9BACL</name>
<evidence type="ECO:0000313" key="3">
    <source>
        <dbReference type="Proteomes" id="UP000076927"/>
    </source>
</evidence>
<dbReference type="InterPro" id="IPR013783">
    <property type="entry name" value="Ig-like_fold"/>
</dbReference>
<evidence type="ECO:0000313" key="2">
    <source>
        <dbReference type="EMBL" id="ANE46160.1"/>
    </source>
</evidence>
<gene>
    <name evidence="2" type="ORF">SY83_07630</name>
</gene>
<dbReference type="PATRIC" id="fig|1178515.4.peg.1513"/>
<dbReference type="STRING" id="1178515.SY83_07630"/>
<reference evidence="2 3" key="1">
    <citation type="submission" date="2015-01" db="EMBL/GenBank/DDBJ databases">
        <title>Paenibacillus swuensis/DY6/whole genome sequencing.</title>
        <authorList>
            <person name="Kim M.K."/>
            <person name="Srinivasan S."/>
            <person name="Lee J.-J."/>
        </authorList>
    </citation>
    <scope>NUCLEOTIDE SEQUENCE [LARGE SCALE GENOMIC DNA]</scope>
    <source>
        <strain evidence="2 3">DY6</strain>
    </source>
</reference>
<dbReference type="InterPro" id="IPR003961">
    <property type="entry name" value="FN3_dom"/>
</dbReference>
<evidence type="ECO:0000259" key="1">
    <source>
        <dbReference type="PROSITE" id="PS50853"/>
    </source>
</evidence>
<dbReference type="KEGG" id="pswu:SY83_07630"/>
<feature type="domain" description="Fibronectin type-III" evidence="1">
    <location>
        <begin position="633"/>
        <end position="723"/>
    </location>
</feature>
<keyword evidence="3" id="KW-1185">Reference proteome</keyword>
<dbReference type="InterPro" id="IPR036116">
    <property type="entry name" value="FN3_sf"/>
</dbReference>
<dbReference type="CDD" id="cd00063">
    <property type="entry name" value="FN3"/>
    <property type="match status" value="1"/>
</dbReference>
<proteinExistence type="predicted"/>
<dbReference type="PROSITE" id="PS50853">
    <property type="entry name" value="FN3"/>
    <property type="match status" value="1"/>
</dbReference>
<protein>
    <recommendedName>
        <fullName evidence="1">Fibronectin type-III domain-containing protein</fullName>
    </recommendedName>
</protein>
<dbReference type="AlphaFoldDB" id="A0A172TGM4"/>
<dbReference type="SMART" id="SM00060">
    <property type="entry name" value="FN3"/>
    <property type="match status" value="1"/>
</dbReference>
<dbReference type="OrthoDB" id="2490604at2"/>
<dbReference type="Pfam" id="PF00041">
    <property type="entry name" value="fn3"/>
    <property type="match status" value="1"/>
</dbReference>